<evidence type="ECO:0000256" key="3">
    <source>
        <dbReference type="ARBA" id="ARBA00022692"/>
    </source>
</evidence>
<feature type="transmembrane region" description="Helical" evidence="7">
    <location>
        <begin position="115"/>
        <end position="133"/>
    </location>
</feature>
<reference evidence="9" key="2">
    <citation type="submission" date="2021-11" db="EMBL/GenBank/DDBJ databases">
        <authorList>
            <person name="Gilroy R."/>
        </authorList>
    </citation>
    <scope>NUCLEOTIDE SEQUENCE</scope>
    <source>
        <strain evidence="9">150</strain>
    </source>
</reference>
<evidence type="ECO:0000256" key="2">
    <source>
        <dbReference type="ARBA" id="ARBA00009045"/>
    </source>
</evidence>
<feature type="transmembrane region" description="Helical" evidence="7">
    <location>
        <begin position="12"/>
        <end position="35"/>
    </location>
</feature>
<evidence type="ECO:0000313" key="9">
    <source>
        <dbReference type="EMBL" id="MCC9273741.1"/>
    </source>
</evidence>
<keyword evidence="3 7" id="KW-0812">Transmembrane</keyword>
<evidence type="ECO:0000256" key="1">
    <source>
        <dbReference type="ARBA" id="ARBA00004141"/>
    </source>
</evidence>
<keyword evidence="4" id="KW-0378">Hydrolase</keyword>
<dbReference type="PANTHER" id="PTHR43731:SF14">
    <property type="entry name" value="PRESENILIN-ASSOCIATED RHOMBOID-LIKE PROTEIN, MITOCHONDRIAL"/>
    <property type="match status" value="1"/>
</dbReference>
<dbReference type="Proteomes" id="UP000813384">
    <property type="component" value="Unassembled WGS sequence"/>
</dbReference>
<evidence type="ECO:0000256" key="6">
    <source>
        <dbReference type="ARBA" id="ARBA00023136"/>
    </source>
</evidence>
<evidence type="ECO:0000256" key="4">
    <source>
        <dbReference type="ARBA" id="ARBA00022801"/>
    </source>
</evidence>
<dbReference type="InterPro" id="IPR050925">
    <property type="entry name" value="Rhomboid_protease_S54"/>
</dbReference>
<dbReference type="SUPFAM" id="SSF144091">
    <property type="entry name" value="Rhomboid-like"/>
    <property type="match status" value="1"/>
</dbReference>
<evidence type="ECO:0000259" key="8">
    <source>
        <dbReference type="Pfam" id="PF01694"/>
    </source>
</evidence>
<organism evidence="9 10">
    <name type="scientific">Enterococcus aquimarinus</name>
    <dbReference type="NCBI Taxonomy" id="328396"/>
    <lineage>
        <taxon>Bacteria</taxon>
        <taxon>Bacillati</taxon>
        <taxon>Bacillota</taxon>
        <taxon>Bacilli</taxon>
        <taxon>Lactobacillales</taxon>
        <taxon>Enterococcaceae</taxon>
        <taxon>Enterococcus</taxon>
    </lineage>
</organism>
<dbReference type="GO" id="GO:0016020">
    <property type="term" value="C:membrane"/>
    <property type="evidence" value="ECO:0007669"/>
    <property type="project" value="UniProtKB-SubCell"/>
</dbReference>
<dbReference type="InterPro" id="IPR035952">
    <property type="entry name" value="Rhomboid-like_sf"/>
</dbReference>
<accession>A0A9E3ZU63</accession>
<dbReference type="AlphaFoldDB" id="A0A9E3ZU63"/>
<proteinExistence type="inferred from homology"/>
<keyword evidence="6 7" id="KW-0472">Membrane</keyword>
<dbReference type="EMBL" id="JAJJVO010000083">
    <property type="protein sequence ID" value="MCC9273741.1"/>
    <property type="molecule type" value="Genomic_DNA"/>
</dbReference>
<keyword evidence="5 7" id="KW-1133">Transmembrane helix</keyword>
<name>A0A9E3ZU63_9ENTE</name>
<gene>
    <name evidence="9" type="ORF">K8V42_05560</name>
</gene>
<dbReference type="GO" id="GO:0006508">
    <property type="term" value="P:proteolysis"/>
    <property type="evidence" value="ECO:0007669"/>
    <property type="project" value="UniProtKB-KW"/>
</dbReference>
<dbReference type="PANTHER" id="PTHR43731">
    <property type="entry name" value="RHOMBOID PROTEASE"/>
    <property type="match status" value="1"/>
</dbReference>
<dbReference type="OrthoDB" id="9813074at2"/>
<feature type="transmembrane region" description="Helical" evidence="7">
    <location>
        <begin position="145"/>
        <end position="163"/>
    </location>
</feature>
<dbReference type="RefSeq" id="WP_071873642.1">
    <property type="nucleotide sequence ID" value="NZ_JBHSHF010000002.1"/>
</dbReference>
<reference evidence="9" key="1">
    <citation type="journal article" date="2021" name="PeerJ">
        <title>Extensive microbial diversity within the chicken gut microbiome revealed by metagenomics and culture.</title>
        <authorList>
            <person name="Gilroy R."/>
            <person name="Ravi A."/>
            <person name="Getino M."/>
            <person name="Pursley I."/>
            <person name="Horton D.L."/>
            <person name="Alikhan N.F."/>
            <person name="Baker D."/>
            <person name="Gharbi K."/>
            <person name="Hall N."/>
            <person name="Watson M."/>
            <person name="Adriaenssens E.M."/>
            <person name="Foster-Nyarko E."/>
            <person name="Jarju S."/>
            <person name="Secka A."/>
            <person name="Antonio M."/>
            <person name="Oren A."/>
            <person name="Chaudhuri R.R."/>
            <person name="La Ragione R."/>
            <person name="Hildebrand F."/>
            <person name="Pallen M.J."/>
        </authorList>
    </citation>
    <scope>NUCLEOTIDE SEQUENCE</scope>
    <source>
        <strain evidence="9">150</strain>
    </source>
</reference>
<comment type="subcellular location">
    <subcellularLocation>
        <location evidence="1">Membrane</location>
        <topology evidence="1">Multi-pass membrane protein</topology>
    </subcellularLocation>
</comment>
<protein>
    <submittedName>
        <fullName evidence="9">Rhomboid family intramembrane serine protease</fullName>
    </submittedName>
</protein>
<evidence type="ECO:0000256" key="7">
    <source>
        <dbReference type="SAM" id="Phobius"/>
    </source>
</evidence>
<dbReference type="Pfam" id="PF01694">
    <property type="entry name" value="Rhomboid"/>
    <property type="match status" value="1"/>
</dbReference>
<dbReference type="GO" id="GO:0004252">
    <property type="term" value="F:serine-type endopeptidase activity"/>
    <property type="evidence" value="ECO:0007669"/>
    <property type="project" value="InterPro"/>
</dbReference>
<feature type="domain" description="Peptidase S54 rhomboid" evidence="8">
    <location>
        <begin position="50"/>
        <end position="186"/>
    </location>
</feature>
<evidence type="ECO:0000256" key="5">
    <source>
        <dbReference type="ARBA" id="ARBA00022989"/>
    </source>
</evidence>
<comment type="similarity">
    <text evidence="2">Belongs to the peptidase S54 family.</text>
</comment>
<dbReference type="Gene3D" id="1.20.1540.10">
    <property type="entry name" value="Rhomboid-like"/>
    <property type="match status" value="1"/>
</dbReference>
<keyword evidence="9" id="KW-0645">Protease</keyword>
<dbReference type="InterPro" id="IPR022764">
    <property type="entry name" value="Peptidase_S54_rhomboid_dom"/>
</dbReference>
<feature type="transmembrane region" description="Helical" evidence="7">
    <location>
        <begin position="91"/>
        <end position="109"/>
    </location>
</feature>
<evidence type="ECO:0000313" key="10">
    <source>
        <dbReference type="Proteomes" id="UP000813384"/>
    </source>
</evidence>
<comment type="caution">
    <text evidence="9">The sequence shown here is derived from an EMBL/GenBank/DDBJ whole genome shotgun (WGS) entry which is preliminary data.</text>
</comment>
<feature type="transmembrane region" description="Helical" evidence="7">
    <location>
        <begin position="55"/>
        <end position="79"/>
    </location>
</feature>
<feature type="transmembrane region" description="Helical" evidence="7">
    <location>
        <begin position="200"/>
        <end position="220"/>
    </location>
</feature>
<sequence>MNWNKLKNQPFVTIGFLSIQTAVFLLAYLLPGLLIEFRGSMFGPLIALNHEYWRFVTPIFIHYGLMHFAINSVILYYMGQQVEAIYGHGRFFLIYLLSGVLGNVLGFAFNDMNVQAAGASTSLFGIFGAFIVLGIHFKNNPGIQAMVRQFSLFIVLNLVFGLFDQTIDMYGHLGGLIGGILMGNIVALPMRVGKTYSIHVRIISAMILLFLLFFCIVYGLKRYQVI</sequence>